<evidence type="ECO:0000313" key="6">
    <source>
        <dbReference type="Proteomes" id="UP000052012"/>
    </source>
</evidence>
<feature type="transmembrane region" description="Helical" evidence="4">
    <location>
        <begin position="330"/>
        <end position="350"/>
    </location>
</feature>
<dbReference type="PANTHER" id="PTHR43630">
    <property type="entry name" value="POLY-BETA-1,6-N-ACETYL-D-GLUCOSAMINE SYNTHASE"/>
    <property type="match status" value="1"/>
</dbReference>
<dbReference type="STRING" id="1423781.FD06_GL001422"/>
<evidence type="ECO:0000256" key="3">
    <source>
        <dbReference type="ARBA" id="ARBA00022679"/>
    </source>
</evidence>
<feature type="transmembrane region" description="Helical" evidence="4">
    <location>
        <begin position="362"/>
        <end position="389"/>
    </location>
</feature>
<evidence type="ECO:0000256" key="1">
    <source>
        <dbReference type="ARBA" id="ARBA00006739"/>
    </source>
</evidence>
<dbReference type="AlphaFoldDB" id="A0A0R2AMY5"/>
<accession>A0A0R2AMY5</accession>
<dbReference type="RefSeq" id="WP_056966315.1">
    <property type="nucleotide sequence ID" value="NZ_AYYQ01000030.1"/>
</dbReference>
<comment type="similarity">
    <text evidence="1">Belongs to the glycosyltransferase 2 family.</text>
</comment>
<name>A0A0R2AMY5_9LACO</name>
<keyword evidence="4" id="KW-1133">Transmembrane helix</keyword>
<proteinExistence type="inferred from homology"/>
<dbReference type="Proteomes" id="UP000052012">
    <property type="component" value="Unassembled WGS sequence"/>
</dbReference>
<sequence length="404" mass="46509">MWFFEIINDFVIGYPIFVSVIWIVGCIYEAIYRRKEILPLYDKEPLVSILVPAHNEHDTLWDAVKSISNINYKNFEVILIDDKSDDDTLHIMYEIQKKYANQFTVKVIPIEVNQGKANAMNQGFANSSGKYIMGIDSDSIIAKDSVSIMVKTLESNDKLGAVAGKPVVRNRTTILGRLQLLEYIGVIDIIKKAQSFLYGRVNTVSGVIVGFRREALKDVNGWDPTIITEDIDITWRLYRKNWKIKYQPSIICWILVPENVRNLIKQRRRWARGGMEVLVKNNDFLIHSDITRKALLYETIISNFWAVLTALSTISYLLNFLVDHELQLDGDVLLILIGISFLQFGIGFWGSKERAYLDFKDLLLIPIYIVYYWMINLISCITALISFFLDPKQDGTWSSPDRGL</sequence>
<organism evidence="5 6">
    <name type="scientific">Apilactobacillus ozensis DSM 23829 = JCM 17196</name>
    <dbReference type="NCBI Taxonomy" id="1423781"/>
    <lineage>
        <taxon>Bacteria</taxon>
        <taxon>Bacillati</taxon>
        <taxon>Bacillota</taxon>
        <taxon>Bacilli</taxon>
        <taxon>Lactobacillales</taxon>
        <taxon>Lactobacillaceae</taxon>
        <taxon>Apilactobacillus</taxon>
    </lineage>
</organism>
<comment type="caution">
    <text evidence="5">The sequence shown here is derived from an EMBL/GenBank/DDBJ whole genome shotgun (WGS) entry which is preliminary data.</text>
</comment>
<dbReference type="OrthoDB" id="9766299at2"/>
<reference evidence="5 6" key="1">
    <citation type="journal article" date="2015" name="Genome Announc.">
        <title>Expanding the biotechnology potential of lactobacilli through comparative genomics of 213 strains and associated genera.</title>
        <authorList>
            <person name="Sun Z."/>
            <person name="Harris H.M."/>
            <person name="McCann A."/>
            <person name="Guo C."/>
            <person name="Argimon S."/>
            <person name="Zhang W."/>
            <person name="Yang X."/>
            <person name="Jeffery I.B."/>
            <person name="Cooney J.C."/>
            <person name="Kagawa T.F."/>
            <person name="Liu W."/>
            <person name="Song Y."/>
            <person name="Salvetti E."/>
            <person name="Wrobel A."/>
            <person name="Rasinkangas P."/>
            <person name="Parkhill J."/>
            <person name="Rea M.C."/>
            <person name="O'Sullivan O."/>
            <person name="Ritari J."/>
            <person name="Douillard F.P."/>
            <person name="Paul Ross R."/>
            <person name="Yang R."/>
            <person name="Briner A.E."/>
            <person name="Felis G.E."/>
            <person name="de Vos W.M."/>
            <person name="Barrangou R."/>
            <person name="Klaenhammer T.R."/>
            <person name="Caufield P.W."/>
            <person name="Cui Y."/>
            <person name="Zhang H."/>
            <person name="O'Toole P.W."/>
        </authorList>
    </citation>
    <scope>NUCLEOTIDE SEQUENCE [LARGE SCALE GENOMIC DNA]</scope>
    <source>
        <strain evidence="5 6">DSM 23829</strain>
    </source>
</reference>
<feature type="transmembrane region" description="Helical" evidence="4">
    <location>
        <begin position="295"/>
        <end position="318"/>
    </location>
</feature>
<dbReference type="Pfam" id="PF13641">
    <property type="entry name" value="Glyco_tranf_2_3"/>
    <property type="match status" value="1"/>
</dbReference>
<dbReference type="Gene3D" id="3.90.550.10">
    <property type="entry name" value="Spore Coat Polysaccharide Biosynthesis Protein SpsA, Chain A"/>
    <property type="match status" value="1"/>
</dbReference>
<dbReference type="SUPFAM" id="SSF53448">
    <property type="entry name" value="Nucleotide-diphospho-sugar transferases"/>
    <property type="match status" value="1"/>
</dbReference>
<protein>
    <submittedName>
        <fullName evidence="5">Family 2 glycosyl transferase</fullName>
    </submittedName>
</protein>
<keyword evidence="4" id="KW-0472">Membrane</keyword>
<dbReference type="CDD" id="cd06423">
    <property type="entry name" value="CESA_like"/>
    <property type="match status" value="1"/>
</dbReference>
<keyword evidence="3 5" id="KW-0808">Transferase</keyword>
<feature type="transmembrane region" description="Helical" evidence="4">
    <location>
        <begin position="12"/>
        <end position="31"/>
    </location>
</feature>
<dbReference type="PANTHER" id="PTHR43630:SF1">
    <property type="entry name" value="POLY-BETA-1,6-N-ACETYL-D-GLUCOSAMINE SYNTHASE"/>
    <property type="match status" value="1"/>
</dbReference>
<dbReference type="PATRIC" id="fig|1423781.4.peg.1471"/>
<gene>
    <name evidence="5" type="ORF">FD06_GL001422</name>
</gene>
<keyword evidence="6" id="KW-1185">Reference proteome</keyword>
<evidence type="ECO:0000256" key="2">
    <source>
        <dbReference type="ARBA" id="ARBA00022676"/>
    </source>
</evidence>
<dbReference type="EMBL" id="AYYQ01000030">
    <property type="protein sequence ID" value="KRM68208.1"/>
    <property type="molecule type" value="Genomic_DNA"/>
</dbReference>
<keyword evidence="4" id="KW-0812">Transmembrane</keyword>
<dbReference type="InterPro" id="IPR029044">
    <property type="entry name" value="Nucleotide-diphossugar_trans"/>
</dbReference>
<dbReference type="GO" id="GO:0016757">
    <property type="term" value="F:glycosyltransferase activity"/>
    <property type="evidence" value="ECO:0007669"/>
    <property type="project" value="UniProtKB-KW"/>
</dbReference>
<evidence type="ECO:0000313" key="5">
    <source>
        <dbReference type="EMBL" id="KRM68208.1"/>
    </source>
</evidence>
<keyword evidence="2" id="KW-0328">Glycosyltransferase</keyword>
<evidence type="ECO:0000256" key="4">
    <source>
        <dbReference type="SAM" id="Phobius"/>
    </source>
</evidence>